<comment type="caution">
    <text evidence="1">The sequence shown here is derived from an EMBL/GenBank/DDBJ whole genome shotgun (WGS) entry which is preliminary data.</text>
</comment>
<dbReference type="EMBL" id="CM046398">
    <property type="protein sequence ID" value="KAI8531564.1"/>
    <property type="molecule type" value="Genomic_DNA"/>
</dbReference>
<organism evidence="1 2">
    <name type="scientific">Rhododendron molle</name>
    <name type="common">Chinese azalea</name>
    <name type="synonym">Azalea mollis</name>
    <dbReference type="NCBI Taxonomy" id="49168"/>
    <lineage>
        <taxon>Eukaryota</taxon>
        <taxon>Viridiplantae</taxon>
        <taxon>Streptophyta</taxon>
        <taxon>Embryophyta</taxon>
        <taxon>Tracheophyta</taxon>
        <taxon>Spermatophyta</taxon>
        <taxon>Magnoliopsida</taxon>
        <taxon>eudicotyledons</taxon>
        <taxon>Gunneridae</taxon>
        <taxon>Pentapetalae</taxon>
        <taxon>asterids</taxon>
        <taxon>Ericales</taxon>
        <taxon>Ericaceae</taxon>
        <taxon>Ericoideae</taxon>
        <taxon>Rhodoreae</taxon>
        <taxon>Rhododendron</taxon>
    </lineage>
</organism>
<reference evidence="1" key="1">
    <citation type="submission" date="2022-02" db="EMBL/GenBank/DDBJ databases">
        <title>Plant Genome Project.</title>
        <authorList>
            <person name="Zhang R.-G."/>
        </authorList>
    </citation>
    <scope>NUCLEOTIDE SEQUENCE</scope>
    <source>
        <strain evidence="1">AT1</strain>
    </source>
</reference>
<keyword evidence="2" id="KW-1185">Reference proteome</keyword>
<protein>
    <submittedName>
        <fullName evidence="1">Uncharacterized protein</fullName>
    </submittedName>
</protein>
<evidence type="ECO:0000313" key="1">
    <source>
        <dbReference type="EMBL" id="KAI8531564.1"/>
    </source>
</evidence>
<proteinExistence type="predicted"/>
<name>A0ACC0LTA8_RHOML</name>
<accession>A0ACC0LTA8</accession>
<sequence length="105" mass="11952">MQMESGRGREFIPLPVHLPVSTVNVSRQRFGESEELRNIYKPKWKGRFGRVILSVYRGKGNRRGGLSRAVAAKVLTSRDWCSLTNDPPPVVHTIEMDPMRSLKCD</sequence>
<gene>
    <name evidence="1" type="ORF">RHMOL_Rhmol11G0146400</name>
</gene>
<evidence type="ECO:0000313" key="2">
    <source>
        <dbReference type="Proteomes" id="UP001062846"/>
    </source>
</evidence>
<dbReference type="Proteomes" id="UP001062846">
    <property type="component" value="Chromosome 11"/>
</dbReference>